<dbReference type="EMBL" id="JAGGLB010000002">
    <property type="protein sequence ID" value="MBP1989036.1"/>
    <property type="molecule type" value="Genomic_DNA"/>
</dbReference>
<accession>A0ABS4IQ49</accession>
<keyword evidence="3 6" id="KW-0540">Nuclease</keyword>
<keyword evidence="2 6" id="KW-0963">Cytoplasm</keyword>
<proteinExistence type="inferred from homology"/>
<evidence type="ECO:0000313" key="8">
    <source>
        <dbReference type="Proteomes" id="UP001519287"/>
    </source>
</evidence>
<keyword evidence="4 6" id="KW-0378">Hydrolase</keyword>
<dbReference type="SUPFAM" id="SSF116842">
    <property type="entry name" value="XseB-like"/>
    <property type="match status" value="1"/>
</dbReference>
<dbReference type="PIRSF" id="PIRSF006488">
    <property type="entry name" value="Exonuc_VII_S"/>
    <property type="match status" value="1"/>
</dbReference>
<dbReference type="RefSeq" id="WP_209969832.1">
    <property type="nucleotide sequence ID" value="NZ_JAGGLB010000002.1"/>
</dbReference>
<organism evidence="7 8">
    <name type="scientific">Paenibacillus eucommiae</name>
    <dbReference type="NCBI Taxonomy" id="1355755"/>
    <lineage>
        <taxon>Bacteria</taxon>
        <taxon>Bacillati</taxon>
        <taxon>Bacillota</taxon>
        <taxon>Bacilli</taxon>
        <taxon>Bacillales</taxon>
        <taxon>Paenibacillaceae</taxon>
        <taxon>Paenibacillus</taxon>
    </lineage>
</organism>
<comment type="subcellular location">
    <subcellularLocation>
        <location evidence="6">Cytoplasm</location>
    </subcellularLocation>
</comment>
<dbReference type="NCBIfam" id="TIGR01280">
    <property type="entry name" value="xseB"/>
    <property type="match status" value="1"/>
</dbReference>
<dbReference type="Proteomes" id="UP001519287">
    <property type="component" value="Unassembled WGS sequence"/>
</dbReference>
<reference evidence="7 8" key="1">
    <citation type="submission" date="2021-03" db="EMBL/GenBank/DDBJ databases">
        <title>Genomic Encyclopedia of Type Strains, Phase IV (KMG-IV): sequencing the most valuable type-strain genomes for metagenomic binning, comparative biology and taxonomic classification.</title>
        <authorList>
            <person name="Goeker M."/>
        </authorList>
    </citation>
    <scope>NUCLEOTIDE SEQUENCE [LARGE SCALE GENOMIC DNA]</scope>
    <source>
        <strain evidence="7 8">DSM 26048</strain>
    </source>
</reference>
<gene>
    <name evidence="6" type="primary">xseB</name>
    <name evidence="7" type="ORF">J2Z66_000631</name>
</gene>
<keyword evidence="8" id="KW-1185">Reference proteome</keyword>
<name>A0ABS4IQ49_9BACL</name>
<dbReference type="EC" id="3.1.11.6" evidence="6"/>
<protein>
    <recommendedName>
        <fullName evidence="6">Exodeoxyribonuclease 7 small subunit</fullName>
        <ecNumber evidence="6">3.1.11.6</ecNumber>
    </recommendedName>
    <alternativeName>
        <fullName evidence="6">Exodeoxyribonuclease VII small subunit</fullName>
        <shortName evidence="6">Exonuclease VII small subunit</shortName>
    </alternativeName>
</protein>
<dbReference type="PANTHER" id="PTHR34137:SF1">
    <property type="entry name" value="EXODEOXYRIBONUCLEASE 7 SMALL SUBUNIT"/>
    <property type="match status" value="1"/>
</dbReference>
<comment type="subunit">
    <text evidence="6">Heterooligomer composed of large and small subunits.</text>
</comment>
<dbReference type="GO" id="GO:0008855">
    <property type="term" value="F:exodeoxyribonuclease VII activity"/>
    <property type="evidence" value="ECO:0007669"/>
    <property type="project" value="UniProtKB-EC"/>
</dbReference>
<dbReference type="HAMAP" id="MF_00337">
    <property type="entry name" value="Exonuc_7_S"/>
    <property type="match status" value="1"/>
</dbReference>
<evidence type="ECO:0000256" key="2">
    <source>
        <dbReference type="ARBA" id="ARBA00022490"/>
    </source>
</evidence>
<comment type="catalytic activity">
    <reaction evidence="6">
        <text>Exonucleolytic cleavage in either 5'- to 3'- or 3'- to 5'-direction to yield nucleoside 5'-phosphates.</text>
        <dbReference type="EC" id="3.1.11.6"/>
    </reaction>
</comment>
<dbReference type="PANTHER" id="PTHR34137">
    <property type="entry name" value="EXODEOXYRIBONUCLEASE 7 SMALL SUBUNIT"/>
    <property type="match status" value="1"/>
</dbReference>
<evidence type="ECO:0000256" key="3">
    <source>
        <dbReference type="ARBA" id="ARBA00022722"/>
    </source>
</evidence>
<comment type="similarity">
    <text evidence="1 6">Belongs to the XseB family.</text>
</comment>
<evidence type="ECO:0000256" key="4">
    <source>
        <dbReference type="ARBA" id="ARBA00022801"/>
    </source>
</evidence>
<sequence>MTKSEPEVNFEQAIEQLETIVAQLENGDVPLEKAIELYQEGVRLSHLCGQKLEQVEKKIELLVEGEAGITRKPFQPSLEDKGNSVE</sequence>
<keyword evidence="5 6" id="KW-0269">Exonuclease</keyword>
<dbReference type="InterPro" id="IPR037004">
    <property type="entry name" value="Exonuc_VII_ssu_sf"/>
</dbReference>
<dbReference type="Pfam" id="PF02609">
    <property type="entry name" value="Exonuc_VII_S"/>
    <property type="match status" value="1"/>
</dbReference>
<dbReference type="NCBIfam" id="NF002140">
    <property type="entry name" value="PRK00977.1-4"/>
    <property type="match status" value="1"/>
</dbReference>
<comment type="caution">
    <text evidence="7">The sequence shown here is derived from an EMBL/GenBank/DDBJ whole genome shotgun (WGS) entry which is preliminary data.</text>
</comment>
<evidence type="ECO:0000256" key="1">
    <source>
        <dbReference type="ARBA" id="ARBA00009998"/>
    </source>
</evidence>
<evidence type="ECO:0000313" key="7">
    <source>
        <dbReference type="EMBL" id="MBP1989036.1"/>
    </source>
</evidence>
<dbReference type="InterPro" id="IPR003761">
    <property type="entry name" value="Exonuc_VII_S"/>
</dbReference>
<evidence type="ECO:0000256" key="6">
    <source>
        <dbReference type="HAMAP-Rule" id="MF_00337"/>
    </source>
</evidence>
<evidence type="ECO:0000256" key="5">
    <source>
        <dbReference type="ARBA" id="ARBA00022839"/>
    </source>
</evidence>
<dbReference type="Gene3D" id="1.10.287.1040">
    <property type="entry name" value="Exonuclease VII, small subunit"/>
    <property type="match status" value="1"/>
</dbReference>
<comment type="function">
    <text evidence="6">Bidirectionally degrades single-stranded DNA into large acid-insoluble oligonucleotides, which are then degraded further into small acid-soluble oligonucleotides.</text>
</comment>